<sequence length="161" mass="18018">MLLITSCLSGSMIFPFPSIYAQSSALAPERHATKQWLVQIDEPIFDRSQLSKPQLGEYDTYSLVIRNQGKTLHDVTVEAFRKDPQTSTQLELFTLSVGTVTSGDNAVNHSGFPVSVKADQVEIIISWHDPDRKNQGAKGKGRKYKQTFLFHVKHSAKDTLL</sequence>
<comment type="caution">
    <text evidence="1">The sequence shown here is derived from an EMBL/GenBank/DDBJ whole genome shotgun (WGS) entry which is preliminary data.</text>
</comment>
<keyword evidence="2" id="KW-1185">Reference proteome</keyword>
<reference evidence="1 2" key="1">
    <citation type="submission" date="2017-01" db="EMBL/GenBank/DDBJ databases">
        <title>Genome analysis of Paenibacillus selenitrireducens ES3-24.</title>
        <authorList>
            <person name="Xu D."/>
            <person name="Yao R."/>
            <person name="Zheng S."/>
        </authorList>
    </citation>
    <scope>NUCLEOTIDE SEQUENCE [LARGE SCALE GENOMIC DNA]</scope>
    <source>
        <strain evidence="1 2">ES3-24</strain>
    </source>
</reference>
<evidence type="ECO:0000313" key="2">
    <source>
        <dbReference type="Proteomes" id="UP000190188"/>
    </source>
</evidence>
<evidence type="ECO:0000313" key="1">
    <source>
        <dbReference type="EMBL" id="OPA75761.1"/>
    </source>
</evidence>
<dbReference type="Proteomes" id="UP000190188">
    <property type="component" value="Unassembled WGS sequence"/>
</dbReference>
<dbReference type="EMBL" id="MSZX01000008">
    <property type="protein sequence ID" value="OPA75761.1"/>
    <property type="molecule type" value="Genomic_DNA"/>
</dbReference>
<proteinExistence type="predicted"/>
<accession>A0A1T2X799</accession>
<gene>
    <name evidence="1" type="ORF">BVG16_20750</name>
</gene>
<name>A0A1T2X799_9BACL</name>
<dbReference type="AlphaFoldDB" id="A0A1T2X799"/>
<protein>
    <submittedName>
        <fullName evidence="1">Uncharacterized protein</fullName>
    </submittedName>
</protein>
<organism evidence="1 2">
    <name type="scientific">Paenibacillus selenitireducens</name>
    <dbReference type="NCBI Taxonomy" id="1324314"/>
    <lineage>
        <taxon>Bacteria</taxon>
        <taxon>Bacillati</taxon>
        <taxon>Bacillota</taxon>
        <taxon>Bacilli</taxon>
        <taxon>Bacillales</taxon>
        <taxon>Paenibacillaceae</taxon>
        <taxon>Paenibacillus</taxon>
    </lineage>
</organism>